<evidence type="ECO:0000256" key="2">
    <source>
        <dbReference type="ARBA" id="ARBA00022448"/>
    </source>
</evidence>
<dbReference type="PANTHER" id="PTHR30483">
    <property type="entry name" value="LEUCINE-SPECIFIC-BINDING PROTEIN"/>
    <property type="match status" value="1"/>
</dbReference>
<dbReference type="Pfam" id="PF13458">
    <property type="entry name" value="Peripla_BP_6"/>
    <property type="match status" value="1"/>
</dbReference>
<dbReference type="PRINTS" id="PR00337">
    <property type="entry name" value="LEUILEVALBP"/>
</dbReference>
<accession>A0A1I4TP28</accession>
<keyword evidence="2" id="KW-0813">Transport</keyword>
<sequence>MKRWGFNLVGLLALCCLVVVPFYRVYADSKPIKLGFIYIMSGPFATYGQFARQGAELAVDEINSKGGILGRKVEALFEDSTGKPDVAARAMRKLVYQDGVDCLIGLDSSGVAKSVVPLLKEMKTPLIITHAATPDVTGSQCNRYAFRISVNLAQNVKAAALLASEMKAKKWTTVGPDYAFGHQSWEYFQKYLKELKPDVLFMPDDQVAFAPIKTTDFSPYITKIMHAKPEGVLISLWGGNLIDFVRQASEMGFFNGEWEVLMTLGAATEVLYALQDKMPEGIWVGTRYWFLGNESPVNVAFREAYLKRYGQYPSYNAHGAYAAVYAYKKAVEMAGSTEKEAVVKALEGLEIELPVGLVKIRPEDHQALTPATWGKTAADPNYPIRILKPVRVFPADQVTPPVEQTGCKME</sequence>
<evidence type="ECO:0000256" key="4">
    <source>
        <dbReference type="ARBA" id="ARBA00022970"/>
    </source>
</evidence>
<dbReference type="CDD" id="cd06330">
    <property type="entry name" value="PBP1_As_SBP-like"/>
    <property type="match status" value="1"/>
</dbReference>
<evidence type="ECO:0000313" key="6">
    <source>
        <dbReference type="EMBL" id="SFM78449.1"/>
    </source>
</evidence>
<dbReference type="AlphaFoldDB" id="A0A1I4TP28"/>
<evidence type="ECO:0000259" key="5">
    <source>
        <dbReference type="Pfam" id="PF13458"/>
    </source>
</evidence>
<reference evidence="6 7" key="1">
    <citation type="submission" date="2016-10" db="EMBL/GenBank/DDBJ databases">
        <authorList>
            <person name="de Groot N.N."/>
        </authorList>
    </citation>
    <scope>NUCLEOTIDE SEQUENCE [LARGE SCALE GENOMIC DNA]</scope>
    <source>
        <strain evidence="6 7">DSM 9990</strain>
    </source>
</reference>
<dbReference type="Proteomes" id="UP000199611">
    <property type="component" value="Unassembled WGS sequence"/>
</dbReference>
<organism evidence="6 7">
    <name type="scientific">Thermodesulforhabdus norvegica</name>
    <dbReference type="NCBI Taxonomy" id="39841"/>
    <lineage>
        <taxon>Bacteria</taxon>
        <taxon>Pseudomonadati</taxon>
        <taxon>Thermodesulfobacteriota</taxon>
        <taxon>Syntrophobacteria</taxon>
        <taxon>Syntrophobacterales</taxon>
        <taxon>Thermodesulforhabdaceae</taxon>
        <taxon>Thermodesulforhabdus</taxon>
    </lineage>
</organism>
<keyword evidence="4" id="KW-0029">Amino-acid transport</keyword>
<gene>
    <name evidence="6" type="ORF">SAMN05660836_01435</name>
</gene>
<dbReference type="Gene3D" id="3.40.50.2300">
    <property type="match status" value="2"/>
</dbReference>
<evidence type="ECO:0000256" key="1">
    <source>
        <dbReference type="ARBA" id="ARBA00010062"/>
    </source>
</evidence>
<evidence type="ECO:0000256" key="3">
    <source>
        <dbReference type="ARBA" id="ARBA00022729"/>
    </source>
</evidence>
<feature type="domain" description="Leucine-binding protein" evidence="5">
    <location>
        <begin position="31"/>
        <end position="372"/>
    </location>
</feature>
<dbReference type="SUPFAM" id="SSF53822">
    <property type="entry name" value="Periplasmic binding protein-like I"/>
    <property type="match status" value="1"/>
</dbReference>
<dbReference type="InterPro" id="IPR028082">
    <property type="entry name" value="Peripla_BP_I"/>
</dbReference>
<dbReference type="InterPro" id="IPR000709">
    <property type="entry name" value="Leu_Ile_Val-bd"/>
</dbReference>
<name>A0A1I4TP28_9BACT</name>
<evidence type="ECO:0000313" key="7">
    <source>
        <dbReference type="Proteomes" id="UP000199611"/>
    </source>
</evidence>
<proteinExistence type="inferred from homology"/>
<dbReference type="RefSeq" id="WP_093394601.1">
    <property type="nucleotide sequence ID" value="NZ_FOUU01000004.1"/>
</dbReference>
<dbReference type="GO" id="GO:0006865">
    <property type="term" value="P:amino acid transport"/>
    <property type="evidence" value="ECO:0007669"/>
    <property type="project" value="UniProtKB-KW"/>
</dbReference>
<dbReference type="PANTHER" id="PTHR30483:SF37">
    <property type="entry name" value="ABC TRANSPORTER SUBSTRATE-BINDING PROTEIN"/>
    <property type="match status" value="1"/>
</dbReference>
<protein>
    <submittedName>
        <fullName evidence="6">Amino acid/amide ABC transporter substrate-binding protein, HAAT family</fullName>
    </submittedName>
</protein>
<keyword evidence="7" id="KW-1185">Reference proteome</keyword>
<dbReference type="STRING" id="39841.SAMN05660836_01435"/>
<comment type="similarity">
    <text evidence="1">Belongs to the leucine-binding protein family.</text>
</comment>
<dbReference type="InterPro" id="IPR028081">
    <property type="entry name" value="Leu-bd"/>
</dbReference>
<dbReference type="OrthoDB" id="7337537at2"/>
<dbReference type="InterPro" id="IPR051010">
    <property type="entry name" value="BCAA_transport"/>
</dbReference>
<dbReference type="EMBL" id="FOUU01000004">
    <property type="protein sequence ID" value="SFM78449.1"/>
    <property type="molecule type" value="Genomic_DNA"/>
</dbReference>
<keyword evidence="3" id="KW-0732">Signal</keyword>